<dbReference type="AlphaFoldDB" id="A0A4R7ATY4"/>
<keyword evidence="4" id="KW-1185">Reference proteome</keyword>
<dbReference type="InterPro" id="IPR036737">
    <property type="entry name" value="OmpA-like_sf"/>
</dbReference>
<gene>
    <name evidence="3" type="ORF">DFP86_12412</name>
</gene>
<protein>
    <submittedName>
        <fullName evidence="3">OmpA family protein</fullName>
    </submittedName>
</protein>
<dbReference type="Proteomes" id="UP000295611">
    <property type="component" value="Unassembled WGS sequence"/>
</dbReference>
<dbReference type="Pfam" id="PF00691">
    <property type="entry name" value="OmpA"/>
    <property type="match status" value="1"/>
</dbReference>
<evidence type="ECO:0000259" key="2">
    <source>
        <dbReference type="Pfam" id="PF00691"/>
    </source>
</evidence>
<feature type="chain" id="PRO_5020554467" evidence="1">
    <location>
        <begin position="19"/>
        <end position="148"/>
    </location>
</feature>
<dbReference type="RefSeq" id="WP_166642338.1">
    <property type="nucleotide sequence ID" value="NZ_SNZP01000024.1"/>
</dbReference>
<name>A0A4R7ATY4_9NEIS</name>
<keyword evidence="1" id="KW-0732">Signal</keyword>
<dbReference type="EMBL" id="SNZP01000024">
    <property type="protein sequence ID" value="TDR70282.1"/>
    <property type="molecule type" value="Genomic_DNA"/>
</dbReference>
<dbReference type="Gene3D" id="3.30.1330.60">
    <property type="entry name" value="OmpA-like domain"/>
    <property type="match status" value="1"/>
</dbReference>
<sequence>MFYRVSVAAIVLSLVGCAAPKAPTPTEVIKTSVNQMNVALDTAAKMAPNSAAVQADPTYITFEKMSIKLTPAAEAQLTALSPVFKVSSKITVRGYCYRRDIGNAKAAAQARANSVRDFLKQMGIAADKIDVKIDTDRALHGVRVNFNG</sequence>
<organism evidence="3 4">
    <name type="scientific">Paludibacterium purpuratum</name>
    <dbReference type="NCBI Taxonomy" id="1144873"/>
    <lineage>
        <taxon>Bacteria</taxon>
        <taxon>Pseudomonadati</taxon>
        <taxon>Pseudomonadota</taxon>
        <taxon>Betaproteobacteria</taxon>
        <taxon>Neisseriales</taxon>
        <taxon>Chromobacteriaceae</taxon>
        <taxon>Paludibacterium</taxon>
    </lineage>
</organism>
<evidence type="ECO:0000313" key="3">
    <source>
        <dbReference type="EMBL" id="TDR70282.1"/>
    </source>
</evidence>
<reference evidence="3 4" key="1">
    <citation type="submission" date="2019-03" db="EMBL/GenBank/DDBJ databases">
        <title>Genomic Encyclopedia of Type Strains, Phase III (KMG-III): the genomes of soil and plant-associated and newly described type strains.</title>
        <authorList>
            <person name="Whitman W."/>
        </authorList>
    </citation>
    <scope>NUCLEOTIDE SEQUENCE [LARGE SCALE GENOMIC DNA]</scope>
    <source>
        <strain evidence="3 4">CECT 8976</strain>
    </source>
</reference>
<evidence type="ECO:0000256" key="1">
    <source>
        <dbReference type="SAM" id="SignalP"/>
    </source>
</evidence>
<dbReference type="PROSITE" id="PS51257">
    <property type="entry name" value="PROKAR_LIPOPROTEIN"/>
    <property type="match status" value="1"/>
</dbReference>
<evidence type="ECO:0000313" key="4">
    <source>
        <dbReference type="Proteomes" id="UP000295611"/>
    </source>
</evidence>
<feature type="domain" description="OmpA-like" evidence="2">
    <location>
        <begin position="61"/>
        <end position="132"/>
    </location>
</feature>
<dbReference type="SUPFAM" id="SSF103088">
    <property type="entry name" value="OmpA-like"/>
    <property type="match status" value="1"/>
</dbReference>
<proteinExistence type="predicted"/>
<comment type="caution">
    <text evidence="3">The sequence shown here is derived from an EMBL/GenBank/DDBJ whole genome shotgun (WGS) entry which is preliminary data.</text>
</comment>
<accession>A0A4R7ATY4</accession>
<dbReference type="InterPro" id="IPR006665">
    <property type="entry name" value="OmpA-like"/>
</dbReference>
<feature type="signal peptide" evidence="1">
    <location>
        <begin position="1"/>
        <end position="18"/>
    </location>
</feature>